<dbReference type="GO" id="GO:0000160">
    <property type="term" value="P:phosphorelay signal transduction system"/>
    <property type="evidence" value="ECO:0007669"/>
    <property type="project" value="InterPro"/>
</dbReference>
<dbReference type="InterPro" id="IPR011006">
    <property type="entry name" value="CheY-like_superfamily"/>
</dbReference>
<gene>
    <name evidence="8" type="ORF">ET989_05495</name>
</gene>
<dbReference type="Proteomes" id="UP000292373">
    <property type="component" value="Unassembled WGS sequence"/>
</dbReference>
<comment type="caution">
    <text evidence="8">The sequence shown here is derived from an EMBL/GenBank/DDBJ whole genome shotgun (WGS) entry which is preliminary data.</text>
</comment>
<proteinExistence type="predicted"/>
<dbReference type="SUPFAM" id="SSF52172">
    <property type="entry name" value="CheY-like"/>
    <property type="match status" value="1"/>
</dbReference>
<evidence type="ECO:0000259" key="6">
    <source>
        <dbReference type="PROSITE" id="PS50043"/>
    </source>
</evidence>
<evidence type="ECO:0000256" key="2">
    <source>
        <dbReference type="ARBA" id="ARBA00023015"/>
    </source>
</evidence>
<dbReference type="GO" id="GO:0003677">
    <property type="term" value="F:DNA binding"/>
    <property type="evidence" value="ECO:0007669"/>
    <property type="project" value="UniProtKB-KW"/>
</dbReference>
<keyword evidence="3" id="KW-0238">DNA-binding</keyword>
<dbReference type="PROSITE" id="PS50043">
    <property type="entry name" value="HTH_LUXR_2"/>
    <property type="match status" value="1"/>
</dbReference>
<dbReference type="InterPro" id="IPR058245">
    <property type="entry name" value="NreC/VraR/RcsB-like_REC"/>
</dbReference>
<sequence length="203" mass="21370">MITVVIADDHPLVRDGIVAILTREDDLDVVAQAASGPEAVAMVAHHDPDVVLMDLRMPGGDGVDAIRTLRASGARQRILVLTTYDTDHDIRAALAAGADGYLLKDTPRTDLIRAVRDLAAGRPVLSASALAALAGRGGPAVALTAREADVVRELAAGGTNREAAARLHVSETTFKTHLSRVYEKLGVSDRAAAVRVAYERGLI</sequence>
<organism evidence="8 9">
    <name type="scientific">Propioniciclava sinopodophylli</name>
    <dbReference type="NCBI Taxonomy" id="1837344"/>
    <lineage>
        <taxon>Bacteria</taxon>
        <taxon>Bacillati</taxon>
        <taxon>Actinomycetota</taxon>
        <taxon>Actinomycetes</taxon>
        <taxon>Propionibacteriales</taxon>
        <taxon>Propionibacteriaceae</taxon>
        <taxon>Propioniciclava</taxon>
    </lineage>
</organism>
<reference evidence="8 9" key="1">
    <citation type="submission" date="2019-01" db="EMBL/GenBank/DDBJ databases">
        <title>Lactibacter flavus gen. nov., sp. nov., a novel bacterium of the family Propionibacteriaceae isolated from raw milk and dairy products.</title>
        <authorList>
            <person name="Huptas C."/>
            <person name="Wenning M."/>
            <person name="Breitenwieser F."/>
            <person name="Doll E."/>
            <person name="Von Neubeck M."/>
            <person name="Busse H.-J."/>
            <person name="Scherer S."/>
        </authorList>
    </citation>
    <scope>NUCLEOTIDE SEQUENCE [LARGE SCALE GENOMIC DNA]</scope>
    <source>
        <strain evidence="8 9">KCTC 33808</strain>
    </source>
</reference>
<name>A0A4Q9KGL3_9ACTN</name>
<dbReference type="PANTHER" id="PTHR43214:SF24">
    <property type="entry name" value="TRANSCRIPTIONAL REGULATORY PROTEIN NARL-RELATED"/>
    <property type="match status" value="1"/>
</dbReference>
<accession>A0A4Q9KGL3</accession>
<evidence type="ECO:0000256" key="4">
    <source>
        <dbReference type="ARBA" id="ARBA00023163"/>
    </source>
</evidence>
<keyword evidence="9" id="KW-1185">Reference proteome</keyword>
<dbReference type="RefSeq" id="WP_131167556.1">
    <property type="nucleotide sequence ID" value="NZ_SDMQ01000004.1"/>
</dbReference>
<dbReference type="Pfam" id="PF00072">
    <property type="entry name" value="Response_reg"/>
    <property type="match status" value="1"/>
</dbReference>
<dbReference type="Gene3D" id="3.40.50.2300">
    <property type="match status" value="1"/>
</dbReference>
<keyword evidence="2" id="KW-0805">Transcription regulation</keyword>
<keyword evidence="1 5" id="KW-0597">Phosphoprotein</keyword>
<feature type="domain" description="HTH luxR-type" evidence="6">
    <location>
        <begin position="136"/>
        <end position="201"/>
    </location>
</feature>
<dbReference type="CDD" id="cd06170">
    <property type="entry name" value="LuxR_C_like"/>
    <property type="match status" value="1"/>
</dbReference>
<dbReference type="EMBL" id="SDMQ01000004">
    <property type="protein sequence ID" value="TBT85907.1"/>
    <property type="molecule type" value="Genomic_DNA"/>
</dbReference>
<dbReference type="AlphaFoldDB" id="A0A4Q9KGL3"/>
<dbReference type="PRINTS" id="PR00038">
    <property type="entry name" value="HTHLUXR"/>
</dbReference>
<keyword evidence="4" id="KW-0804">Transcription</keyword>
<evidence type="ECO:0000256" key="3">
    <source>
        <dbReference type="ARBA" id="ARBA00023125"/>
    </source>
</evidence>
<evidence type="ECO:0000313" key="8">
    <source>
        <dbReference type="EMBL" id="TBT85907.1"/>
    </source>
</evidence>
<dbReference type="Pfam" id="PF00196">
    <property type="entry name" value="GerE"/>
    <property type="match status" value="1"/>
</dbReference>
<feature type="modified residue" description="4-aspartylphosphate" evidence="5">
    <location>
        <position position="54"/>
    </location>
</feature>
<evidence type="ECO:0000256" key="1">
    <source>
        <dbReference type="ARBA" id="ARBA00022553"/>
    </source>
</evidence>
<dbReference type="SMART" id="SM00421">
    <property type="entry name" value="HTH_LUXR"/>
    <property type="match status" value="1"/>
</dbReference>
<dbReference type="PROSITE" id="PS50110">
    <property type="entry name" value="RESPONSE_REGULATORY"/>
    <property type="match status" value="1"/>
</dbReference>
<evidence type="ECO:0000313" key="9">
    <source>
        <dbReference type="Proteomes" id="UP000292373"/>
    </source>
</evidence>
<dbReference type="CDD" id="cd17535">
    <property type="entry name" value="REC_NarL-like"/>
    <property type="match status" value="1"/>
</dbReference>
<dbReference type="SMART" id="SM00448">
    <property type="entry name" value="REC"/>
    <property type="match status" value="1"/>
</dbReference>
<evidence type="ECO:0000256" key="5">
    <source>
        <dbReference type="PROSITE-ProRule" id="PRU00169"/>
    </source>
</evidence>
<protein>
    <submittedName>
        <fullName evidence="8">Response regulator transcription factor</fullName>
    </submittedName>
</protein>
<dbReference type="OrthoDB" id="9808843at2"/>
<dbReference type="InterPro" id="IPR000792">
    <property type="entry name" value="Tscrpt_reg_LuxR_C"/>
</dbReference>
<evidence type="ECO:0000259" key="7">
    <source>
        <dbReference type="PROSITE" id="PS50110"/>
    </source>
</evidence>
<feature type="domain" description="Response regulatory" evidence="7">
    <location>
        <begin position="3"/>
        <end position="119"/>
    </location>
</feature>
<dbReference type="SUPFAM" id="SSF46894">
    <property type="entry name" value="C-terminal effector domain of the bipartite response regulators"/>
    <property type="match status" value="1"/>
</dbReference>
<dbReference type="GO" id="GO:0006355">
    <property type="term" value="P:regulation of DNA-templated transcription"/>
    <property type="evidence" value="ECO:0007669"/>
    <property type="project" value="InterPro"/>
</dbReference>
<dbReference type="InterPro" id="IPR001789">
    <property type="entry name" value="Sig_transdc_resp-reg_receiver"/>
</dbReference>
<dbReference type="InterPro" id="IPR039420">
    <property type="entry name" value="WalR-like"/>
</dbReference>
<dbReference type="InterPro" id="IPR016032">
    <property type="entry name" value="Sig_transdc_resp-reg_C-effctor"/>
</dbReference>
<dbReference type="PANTHER" id="PTHR43214">
    <property type="entry name" value="TWO-COMPONENT RESPONSE REGULATOR"/>
    <property type="match status" value="1"/>
</dbReference>